<reference evidence="10 11" key="1">
    <citation type="submission" date="2019-10" db="EMBL/GenBank/DDBJ databases">
        <title>Poseidonibacter ostreae sp. nov., isolated from the gut of the Ostrea denselamellosa.</title>
        <authorList>
            <person name="Choi A."/>
        </authorList>
    </citation>
    <scope>NUCLEOTIDE SEQUENCE [LARGE SCALE GENOMIC DNA]</scope>
    <source>
        <strain evidence="8 11">SJOD-M-33</strain>
        <strain evidence="9 10">SJOD-M-5</strain>
    </source>
</reference>
<organism evidence="8 11">
    <name type="scientific">Poseidonibacter ostreae</name>
    <dbReference type="NCBI Taxonomy" id="2654171"/>
    <lineage>
        <taxon>Bacteria</taxon>
        <taxon>Pseudomonadati</taxon>
        <taxon>Campylobacterota</taxon>
        <taxon>Epsilonproteobacteria</taxon>
        <taxon>Campylobacterales</taxon>
        <taxon>Arcobacteraceae</taxon>
        <taxon>Poseidonibacter</taxon>
    </lineage>
</organism>
<keyword evidence="3" id="KW-0812">Transmembrane</keyword>
<dbReference type="AlphaFoldDB" id="A0A6L4WP89"/>
<dbReference type="InterPro" id="IPR004010">
    <property type="entry name" value="Double_Cache_2"/>
</dbReference>
<evidence type="ECO:0000256" key="6">
    <source>
        <dbReference type="SAM" id="SignalP"/>
    </source>
</evidence>
<evidence type="ECO:0000313" key="10">
    <source>
        <dbReference type="Proteomes" id="UP000461010"/>
    </source>
</evidence>
<dbReference type="GO" id="GO:0005886">
    <property type="term" value="C:plasma membrane"/>
    <property type="evidence" value="ECO:0007669"/>
    <property type="project" value="UniProtKB-SubCell"/>
</dbReference>
<keyword evidence="5" id="KW-0472">Membrane</keyword>
<name>A0A6L4WP89_9BACT</name>
<keyword evidence="2" id="KW-1003">Cell membrane</keyword>
<sequence>MNKLMKLGAVLLLGGATYAFALTADEVKAHVMEGKAFCDEVGVAKCVEEIGKKGGKFDKGELYIWANDFDGVITAHPKKPLKGKNLLRYKDKAGNQLFKNFIDVVKADGKGWSDYVWAHPITKKQTPKSSFVIGIGENQLIGAGYYKE</sequence>
<keyword evidence="8" id="KW-0808">Transferase</keyword>
<dbReference type="Gene3D" id="3.30.450.20">
    <property type="entry name" value="PAS domain"/>
    <property type="match status" value="1"/>
</dbReference>
<feature type="chain" id="PRO_5026954542" evidence="6">
    <location>
        <begin position="22"/>
        <end position="148"/>
    </location>
</feature>
<keyword evidence="6" id="KW-0732">Signal</keyword>
<evidence type="ECO:0000256" key="4">
    <source>
        <dbReference type="ARBA" id="ARBA00022989"/>
    </source>
</evidence>
<comment type="caution">
    <text evidence="8">The sequence shown here is derived from an EMBL/GenBank/DDBJ whole genome shotgun (WGS) entry which is preliminary data.</text>
</comment>
<dbReference type="Pfam" id="PF08269">
    <property type="entry name" value="dCache_2"/>
    <property type="match status" value="1"/>
</dbReference>
<evidence type="ECO:0000256" key="1">
    <source>
        <dbReference type="ARBA" id="ARBA00004651"/>
    </source>
</evidence>
<dbReference type="EMBL" id="WFKJ01000025">
    <property type="protein sequence ID" value="KAB7890384.1"/>
    <property type="molecule type" value="Genomic_DNA"/>
</dbReference>
<gene>
    <name evidence="9" type="ORF">GBG18_08950</name>
    <name evidence="8" type="ORF">GBG19_13640</name>
</gene>
<evidence type="ECO:0000256" key="2">
    <source>
        <dbReference type="ARBA" id="ARBA00022475"/>
    </source>
</evidence>
<dbReference type="InterPro" id="IPR033480">
    <property type="entry name" value="sCache_2"/>
</dbReference>
<dbReference type="SMART" id="SM01049">
    <property type="entry name" value="Cache_2"/>
    <property type="match status" value="1"/>
</dbReference>
<evidence type="ECO:0000256" key="3">
    <source>
        <dbReference type="ARBA" id="ARBA00022692"/>
    </source>
</evidence>
<dbReference type="GO" id="GO:0016301">
    <property type="term" value="F:kinase activity"/>
    <property type="evidence" value="ECO:0007669"/>
    <property type="project" value="UniProtKB-KW"/>
</dbReference>
<protein>
    <submittedName>
        <fullName evidence="8">Histidine kinase</fullName>
    </submittedName>
</protein>
<evidence type="ECO:0000256" key="5">
    <source>
        <dbReference type="ARBA" id="ARBA00023136"/>
    </source>
</evidence>
<dbReference type="EMBL" id="WFKK01000053">
    <property type="protein sequence ID" value="KAB7885695.1"/>
    <property type="molecule type" value="Genomic_DNA"/>
</dbReference>
<feature type="signal peptide" evidence="6">
    <location>
        <begin position="1"/>
        <end position="21"/>
    </location>
</feature>
<evidence type="ECO:0000313" key="8">
    <source>
        <dbReference type="EMBL" id="KAB7885695.1"/>
    </source>
</evidence>
<proteinExistence type="predicted"/>
<keyword evidence="10" id="KW-1185">Reference proteome</keyword>
<dbReference type="Proteomes" id="UP000472839">
    <property type="component" value="Unassembled WGS sequence"/>
</dbReference>
<keyword evidence="4" id="KW-1133">Transmembrane helix</keyword>
<evidence type="ECO:0000259" key="7">
    <source>
        <dbReference type="SMART" id="SM01049"/>
    </source>
</evidence>
<keyword evidence="8" id="KW-0418">Kinase</keyword>
<dbReference type="RefSeq" id="WP_152190348.1">
    <property type="nucleotide sequence ID" value="NZ_WFKI01000039.1"/>
</dbReference>
<feature type="domain" description="Single Cache" evidence="7">
    <location>
        <begin position="1"/>
        <end position="99"/>
    </location>
</feature>
<dbReference type="Proteomes" id="UP000461010">
    <property type="component" value="Unassembled WGS sequence"/>
</dbReference>
<comment type="subcellular location">
    <subcellularLocation>
        <location evidence="1">Cell membrane</location>
        <topology evidence="1">Multi-pass membrane protein</topology>
    </subcellularLocation>
</comment>
<accession>A0A6L4WP89</accession>
<evidence type="ECO:0000313" key="9">
    <source>
        <dbReference type="EMBL" id="KAB7890384.1"/>
    </source>
</evidence>
<evidence type="ECO:0000313" key="11">
    <source>
        <dbReference type="Proteomes" id="UP000472839"/>
    </source>
</evidence>